<gene>
    <name evidence="1" type="ORF">DSTB1V02_LOCUS7927</name>
</gene>
<protein>
    <submittedName>
        <fullName evidence="1">Uncharacterized protein</fullName>
    </submittedName>
</protein>
<name>A0A7R8XDY5_9CRUS</name>
<dbReference type="EMBL" id="LR901227">
    <property type="protein sequence ID" value="CAD7248106.1"/>
    <property type="molecule type" value="Genomic_DNA"/>
</dbReference>
<dbReference type="InterPro" id="IPR032675">
    <property type="entry name" value="LRR_dom_sf"/>
</dbReference>
<dbReference type="SUPFAM" id="SSF52058">
    <property type="entry name" value="L domain-like"/>
    <property type="match status" value="1"/>
</dbReference>
<dbReference type="EMBL" id="CAJPEV010001710">
    <property type="protein sequence ID" value="CAG0893966.1"/>
    <property type="molecule type" value="Genomic_DNA"/>
</dbReference>
<dbReference type="Gene3D" id="3.80.10.10">
    <property type="entry name" value="Ribonuclease Inhibitor"/>
    <property type="match status" value="1"/>
</dbReference>
<accession>A0A7R8XDY5</accession>
<evidence type="ECO:0000313" key="2">
    <source>
        <dbReference type="Proteomes" id="UP000677054"/>
    </source>
</evidence>
<dbReference type="OrthoDB" id="2013775at2759"/>
<reference evidence="1" key="1">
    <citation type="submission" date="2020-11" db="EMBL/GenBank/DDBJ databases">
        <authorList>
            <person name="Tran Van P."/>
        </authorList>
    </citation>
    <scope>NUCLEOTIDE SEQUENCE</scope>
</reference>
<proteinExistence type="predicted"/>
<evidence type="ECO:0000313" key="1">
    <source>
        <dbReference type="EMBL" id="CAD7248106.1"/>
    </source>
</evidence>
<dbReference type="AlphaFoldDB" id="A0A7R8XDY5"/>
<sequence>MSFPTDANISLSWNSIEYLSEESFWPIVEVLSLGGGTIDLEHNPVVCDCSMAWLVYNPGFLESVLGSCPDGTPFSDLVPEDFQDCGTFD</sequence>
<keyword evidence="2" id="KW-1185">Reference proteome</keyword>
<dbReference type="Proteomes" id="UP000677054">
    <property type="component" value="Unassembled WGS sequence"/>
</dbReference>
<organism evidence="1">
    <name type="scientific">Darwinula stevensoni</name>
    <dbReference type="NCBI Taxonomy" id="69355"/>
    <lineage>
        <taxon>Eukaryota</taxon>
        <taxon>Metazoa</taxon>
        <taxon>Ecdysozoa</taxon>
        <taxon>Arthropoda</taxon>
        <taxon>Crustacea</taxon>
        <taxon>Oligostraca</taxon>
        <taxon>Ostracoda</taxon>
        <taxon>Podocopa</taxon>
        <taxon>Podocopida</taxon>
        <taxon>Darwinulocopina</taxon>
        <taxon>Darwinuloidea</taxon>
        <taxon>Darwinulidae</taxon>
        <taxon>Darwinula</taxon>
    </lineage>
</organism>